<comment type="similarity">
    <text evidence="2 7 8">Belongs to the peptidase C12 family.</text>
</comment>
<evidence type="ECO:0000256" key="4">
    <source>
        <dbReference type="ARBA" id="ARBA00022786"/>
    </source>
</evidence>
<dbReference type="Pfam" id="PF01088">
    <property type="entry name" value="Peptidase_C12"/>
    <property type="match status" value="1"/>
</dbReference>
<comment type="catalytic activity">
    <reaction evidence="1 7 8">
        <text>Thiol-dependent hydrolysis of ester, thioester, amide, peptide and isopeptide bonds formed by the C-terminal Gly of ubiquitin (a 76-residue protein attached to proteins as an intracellular targeting signal).</text>
        <dbReference type="EC" id="3.4.19.12"/>
    </reaction>
</comment>
<dbReference type="Gene3D" id="3.40.532.10">
    <property type="entry name" value="Peptidase C12, ubiquitin carboxyl-terminal hydrolase"/>
    <property type="match status" value="1"/>
</dbReference>
<dbReference type="GeneID" id="24125417"/>
<dbReference type="InterPro" id="IPR001578">
    <property type="entry name" value="Peptidase_C12_UCH"/>
</dbReference>
<dbReference type="VEuPathDB" id="FungiDB:SPRG_02878"/>
<dbReference type="AlphaFoldDB" id="A0A067D0V6"/>
<evidence type="ECO:0000256" key="5">
    <source>
        <dbReference type="ARBA" id="ARBA00022801"/>
    </source>
</evidence>
<evidence type="ECO:0000313" key="11">
    <source>
        <dbReference type="Proteomes" id="UP000030745"/>
    </source>
</evidence>
<name>A0A067D0V6_SAPPC</name>
<evidence type="ECO:0000256" key="8">
    <source>
        <dbReference type="RuleBase" id="RU361215"/>
    </source>
</evidence>
<proteinExistence type="inferred from homology"/>
<organism evidence="10 11">
    <name type="scientific">Saprolegnia parasitica (strain CBS 223.65)</name>
    <dbReference type="NCBI Taxonomy" id="695850"/>
    <lineage>
        <taxon>Eukaryota</taxon>
        <taxon>Sar</taxon>
        <taxon>Stramenopiles</taxon>
        <taxon>Oomycota</taxon>
        <taxon>Saprolegniomycetes</taxon>
        <taxon>Saprolegniales</taxon>
        <taxon>Saprolegniaceae</taxon>
        <taxon>Saprolegnia</taxon>
    </lineage>
</organism>
<keyword evidence="4 7" id="KW-0833">Ubl conjugation pathway</keyword>
<dbReference type="SUPFAM" id="SSF54001">
    <property type="entry name" value="Cysteine proteinases"/>
    <property type="match status" value="1"/>
</dbReference>
<evidence type="ECO:0000256" key="3">
    <source>
        <dbReference type="ARBA" id="ARBA00022670"/>
    </source>
</evidence>
<keyword evidence="5 7" id="KW-0378">Hydrolase</keyword>
<dbReference type="KEGG" id="spar:SPRG_02878"/>
<dbReference type="GO" id="GO:0005737">
    <property type="term" value="C:cytoplasm"/>
    <property type="evidence" value="ECO:0007669"/>
    <property type="project" value="TreeGrafter"/>
</dbReference>
<dbReference type="Proteomes" id="UP000030745">
    <property type="component" value="Unassembled WGS sequence"/>
</dbReference>
<dbReference type="EC" id="3.4.19.12" evidence="8"/>
<evidence type="ECO:0000313" key="10">
    <source>
        <dbReference type="EMBL" id="KDO32401.1"/>
    </source>
</evidence>
<evidence type="ECO:0000256" key="6">
    <source>
        <dbReference type="ARBA" id="ARBA00022807"/>
    </source>
</evidence>
<dbReference type="PANTHER" id="PTHR10589:SF17">
    <property type="entry name" value="UBIQUITIN CARBOXYL-TERMINAL HYDROLASE"/>
    <property type="match status" value="1"/>
</dbReference>
<dbReference type="GO" id="GO:0006511">
    <property type="term" value="P:ubiquitin-dependent protein catabolic process"/>
    <property type="evidence" value="ECO:0007669"/>
    <property type="project" value="UniProtKB-UniRule"/>
</dbReference>
<dbReference type="InterPro" id="IPR036959">
    <property type="entry name" value="Peptidase_C12_UCH_sf"/>
</dbReference>
<dbReference type="OrthoDB" id="427186at2759"/>
<dbReference type="GO" id="GO:0016579">
    <property type="term" value="P:protein deubiquitination"/>
    <property type="evidence" value="ECO:0007669"/>
    <property type="project" value="TreeGrafter"/>
</dbReference>
<reference evidence="10 11" key="1">
    <citation type="journal article" date="2013" name="PLoS Genet.">
        <title>Distinctive expansion of potential virulence genes in the genome of the oomycete fish pathogen Saprolegnia parasitica.</title>
        <authorList>
            <person name="Jiang R.H."/>
            <person name="de Bruijn I."/>
            <person name="Haas B.J."/>
            <person name="Belmonte R."/>
            <person name="Lobach L."/>
            <person name="Christie J."/>
            <person name="van den Ackerveken G."/>
            <person name="Bottin A."/>
            <person name="Bulone V."/>
            <person name="Diaz-Moreno S.M."/>
            <person name="Dumas B."/>
            <person name="Fan L."/>
            <person name="Gaulin E."/>
            <person name="Govers F."/>
            <person name="Grenville-Briggs L.J."/>
            <person name="Horner N.R."/>
            <person name="Levin J.Z."/>
            <person name="Mammella M."/>
            <person name="Meijer H.J."/>
            <person name="Morris P."/>
            <person name="Nusbaum C."/>
            <person name="Oome S."/>
            <person name="Phillips A.J."/>
            <person name="van Rooyen D."/>
            <person name="Rzeszutek E."/>
            <person name="Saraiva M."/>
            <person name="Secombes C.J."/>
            <person name="Seidl M.F."/>
            <person name="Snel B."/>
            <person name="Stassen J.H."/>
            <person name="Sykes S."/>
            <person name="Tripathy S."/>
            <person name="van den Berg H."/>
            <person name="Vega-Arreguin J.C."/>
            <person name="Wawra S."/>
            <person name="Young S.K."/>
            <person name="Zeng Q."/>
            <person name="Dieguez-Uribeondo J."/>
            <person name="Russ C."/>
            <person name="Tyler B.M."/>
            <person name="van West P."/>
        </authorList>
    </citation>
    <scope>NUCLEOTIDE SEQUENCE [LARGE SCALE GENOMIC DNA]</scope>
    <source>
        <strain evidence="10 11">CBS 223.65</strain>
    </source>
</reference>
<dbReference type="InterPro" id="IPR038765">
    <property type="entry name" value="Papain-like_cys_pep_sf"/>
</dbReference>
<sequence length="226" mass="24805">MATDAAFNWPPLESNPEVFTKYLLELGLPGDWFVSEVFGLDEDCLGFVPRPVAAVIVTFESLKKLETDAPEAVTDYYMKQTPKLDYACGVIACIHAVLNNLDKVQLVENSILAKFYDATKAQTPADRALTLETMREFQDVHKAHANEGQTDQAANGDDVKHHFIAFVRNSRGQLVELDGMKKSALVVDDDCSDLLIGAANVLQARVAEGNYSESLAVLTLSKVPLD</sequence>
<keyword evidence="3 7" id="KW-0645">Protease</keyword>
<feature type="active site" description="Proton donor" evidence="7">
    <location>
        <position position="162"/>
    </location>
</feature>
<dbReference type="PANTHER" id="PTHR10589">
    <property type="entry name" value="UBIQUITIN CARBOXYL-TERMINAL HYDROLASE"/>
    <property type="match status" value="1"/>
</dbReference>
<evidence type="ECO:0000256" key="1">
    <source>
        <dbReference type="ARBA" id="ARBA00000707"/>
    </source>
</evidence>
<keyword evidence="11" id="KW-1185">Reference proteome</keyword>
<evidence type="ECO:0000256" key="2">
    <source>
        <dbReference type="ARBA" id="ARBA00009326"/>
    </source>
</evidence>
<keyword evidence="6 7" id="KW-0788">Thiol protease</keyword>
<gene>
    <name evidence="10" type="ORF">SPRG_02878</name>
</gene>
<protein>
    <recommendedName>
        <fullName evidence="8">Ubiquitin carboxyl-terminal hydrolase</fullName>
        <ecNumber evidence="8">3.4.19.12</ecNumber>
    </recommendedName>
</protein>
<dbReference type="OMA" id="CISNGEA"/>
<dbReference type="PROSITE" id="PS52048">
    <property type="entry name" value="UCH_DOMAIN"/>
    <property type="match status" value="1"/>
</dbReference>
<dbReference type="RefSeq" id="XP_012196855.1">
    <property type="nucleotide sequence ID" value="XM_012341465.1"/>
</dbReference>
<evidence type="ECO:0000256" key="7">
    <source>
        <dbReference type="PROSITE-ProRule" id="PRU01393"/>
    </source>
</evidence>
<dbReference type="EMBL" id="KK583195">
    <property type="protein sequence ID" value="KDO32401.1"/>
    <property type="molecule type" value="Genomic_DNA"/>
</dbReference>
<feature type="site" description="Important for enzyme activity" evidence="7">
    <location>
        <position position="178"/>
    </location>
</feature>
<dbReference type="GO" id="GO:0004843">
    <property type="term" value="F:cysteine-type deubiquitinase activity"/>
    <property type="evidence" value="ECO:0007669"/>
    <property type="project" value="UniProtKB-UniRule"/>
</dbReference>
<dbReference type="PRINTS" id="PR00707">
    <property type="entry name" value="UBCTHYDRLASE"/>
</dbReference>
<feature type="domain" description="UCH catalytic" evidence="9">
    <location>
        <begin position="8"/>
        <end position="222"/>
    </location>
</feature>
<accession>A0A067D0V6</accession>
<evidence type="ECO:0000259" key="9">
    <source>
        <dbReference type="PROSITE" id="PS52048"/>
    </source>
</evidence>
<feature type="site" description="Transition state stabilizer" evidence="7">
    <location>
        <position position="80"/>
    </location>
</feature>
<dbReference type="STRING" id="695850.A0A067D0V6"/>
<feature type="active site" description="Nucleophile" evidence="7">
    <location>
        <position position="88"/>
    </location>
</feature>